<feature type="compositionally biased region" description="Low complexity" evidence="1">
    <location>
        <begin position="466"/>
        <end position="479"/>
    </location>
</feature>
<name>A0ABN9X376_9DINO</name>
<feature type="compositionally biased region" description="Basic and acidic residues" evidence="1">
    <location>
        <begin position="365"/>
        <end position="398"/>
    </location>
</feature>
<dbReference type="InterPro" id="IPR036383">
    <property type="entry name" value="TSP1_rpt_sf"/>
</dbReference>
<dbReference type="SMART" id="SM00209">
    <property type="entry name" value="TSP1"/>
    <property type="match status" value="1"/>
</dbReference>
<proteinExistence type="predicted"/>
<feature type="compositionally biased region" description="Basic and acidic residues" evidence="1">
    <location>
        <begin position="428"/>
        <end position="446"/>
    </location>
</feature>
<keyword evidence="4" id="KW-1185">Reference proteome</keyword>
<dbReference type="Proteomes" id="UP001189429">
    <property type="component" value="Unassembled WGS sequence"/>
</dbReference>
<feature type="region of interest" description="Disordered" evidence="1">
    <location>
        <begin position="360"/>
        <end position="479"/>
    </location>
</feature>
<keyword evidence="2" id="KW-1133">Transmembrane helix</keyword>
<reference evidence="3" key="1">
    <citation type="submission" date="2023-10" db="EMBL/GenBank/DDBJ databases">
        <authorList>
            <person name="Chen Y."/>
            <person name="Shah S."/>
            <person name="Dougan E. K."/>
            <person name="Thang M."/>
            <person name="Chan C."/>
        </authorList>
    </citation>
    <scope>NUCLEOTIDE SEQUENCE [LARGE SCALE GENOMIC DNA]</scope>
</reference>
<sequence length="479" mass="51272">MYTTATQTSTISSTSDSSTWSDSSTTSSSTTTRKICFENSVPYMLDVADSSSCIGIFSGESCSPACVSGYTLVAPINCTDTSDPDDTFGEFTYNPLVCVAAPYVQSLDSAEVLLVEAALVGNETDLNFSAKGEQAAIISAFSTVLSLSTGQVYLVTAAVLNSDSESSIPSRRLSAEQGLWMKVMLQMYPANSATALVASLASLNADGGPFTEALIAALGDADITVPTGLANATLHVGTPELSTAIVPVARWEAQTAWSECSTDCGVGQRTRLVECLTGIVDLCNANAPPDYTMETYEPNTEKCQKYTNCPYDWTCPSGPDVSTGEGCETQASFVVGAMVVAFFIVTCIVLRCLRNLHAKQARTSEPNKKGSREKSDEGTRQHPTDDRRIDIEWTREDGVLVNSGRRRPPAPGAPSPEPSPRRSARSRGSHDIEWTKEDESTDDRARRTPRSLSNGRAPQSARHGSRSSPRSSPRLNFAV</sequence>
<keyword evidence="2" id="KW-0472">Membrane</keyword>
<evidence type="ECO:0000313" key="3">
    <source>
        <dbReference type="EMBL" id="CAK0893760.1"/>
    </source>
</evidence>
<dbReference type="SUPFAM" id="SSF82895">
    <property type="entry name" value="TSP-1 type 1 repeat"/>
    <property type="match status" value="1"/>
</dbReference>
<organism evidence="3 4">
    <name type="scientific">Prorocentrum cordatum</name>
    <dbReference type="NCBI Taxonomy" id="2364126"/>
    <lineage>
        <taxon>Eukaryota</taxon>
        <taxon>Sar</taxon>
        <taxon>Alveolata</taxon>
        <taxon>Dinophyceae</taxon>
        <taxon>Prorocentrales</taxon>
        <taxon>Prorocentraceae</taxon>
        <taxon>Prorocentrum</taxon>
    </lineage>
</organism>
<dbReference type="Gene3D" id="2.20.100.10">
    <property type="entry name" value="Thrombospondin type-1 (TSP1) repeat"/>
    <property type="match status" value="1"/>
</dbReference>
<feature type="region of interest" description="Disordered" evidence="1">
    <location>
        <begin position="1"/>
        <end position="29"/>
    </location>
</feature>
<evidence type="ECO:0000256" key="1">
    <source>
        <dbReference type="SAM" id="MobiDB-lite"/>
    </source>
</evidence>
<accession>A0ABN9X376</accession>
<evidence type="ECO:0000313" key="4">
    <source>
        <dbReference type="Proteomes" id="UP001189429"/>
    </source>
</evidence>
<dbReference type="PROSITE" id="PS50092">
    <property type="entry name" value="TSP1"/>
    <property type="match status" value="1"/>
</dbReference>
<protein>
    <submittedName>
        <fullName evidence="3">Uncharacterized protein</fullName>
    </submittedName>
</protein>
<dbReference type="InterPro" id="IPR000884">
    <property type="entry name" value="TSP1_rpt"/>
</dbReference>
<feature type="transmembrane region" description="Helical" evidence="2">
    <location>
        <begin position="331"/>
        <end position="353"/>
    </location>
</feature>
<feature type="compositionally biased region" description="Pro residues" evidence="1">
    <location>
        <begin position="409"/>
        <end position="418"/>
    </location>
</feature>
<keyword evidence="2" id="KW-0812">Transmembrane</keyword>
<dbReference type="EMBL" id="CAUYUJ010019803">
    <property type="protein sequence ID" value="CAK0893760.1"/>
    <property type="molecule type" value="Genomic_DNA"/>
</dbReference>
<gene>
    <name evidence="3" type="ORF">PCOR1329_LOCUS73007</name>
</gene>
<comment type="caution">
    <text evidence="3">The sequence shown here is derived from an EMBL/GenBank/DDBJ whole genome shotgun (WGS) entry which is preliminary data.</text>
</comment>
<evidence type="ECO:0000256" key="2">
    <source>
        <dbReference type="SAM" id="Phobius"/>
    </source>
</evidence>